<protein>
    <submittedName>
        <fullName evidence="3">Uncharacterized protein</fullName>
    </submittedName>
</protein>
<sequence>MMSSDISATPRPRPPAKARRTSSAQYKASPPPPYSTFTFPSALSDGGLSEGASTMLSSPISPTTQLTRSPLIDNVFNDVNSAAPEDCVNERSIDELSDLLVKADGMIRHRERELSITSELCKNLFNGNISLKMKHEALLARLPPGTSLTPTTTPSSSVAPTPHYYTSSLPRAIPAPRRHTRRISVSPSDIALLSDQNAELLSKIEKLEAESTHADQAGKRQLGKLEKEIQVLRDELEAARVHSQELEEQAKLGAKAEKGSDEAAKKRQEREERAKVLRGKSEVDKDNMEDLVRDFAPPGGLAILKTRPSSVCDAPPPLAVSILSAERSAPSSISSILSSSLSQSPASPTSAPPEYALISQLLQKIRELEQTNQKISEQQAATAVKLREAQADAETIGKIYACLGEETDVELEVVEDDEAFLASPQSGLSDSTVRFKSLRRSIDRDLNKLIIDGGLDNVSDEFVHSTLQNGAALKSIPTHKLRRSVVGLFDRTSPRPEFVAQSSTASSTSPPLLRPESFPTWSATNSVASSPVLSSLDLLTPDFASGPRRHPTLGSELGSEYGEDVAAQADNHHLRSSSLYDLTRYTPEPSPSPSPVDEPLDLWEDDTPLSSAGHKTVGRSSPLHATSGRSTPSPSDPPKTLRRPASIRNQLLSQTVRARTHRWVDRRFRETLESFRQEEEAAGGDETRSISGASTVTRVFDVVDAVMEKFVGAVSAESDIDGKTSPWEISAGKPQSSSLYASKGKTQGFASLMLQLWLWLQFSIIVLVFLWAMAKKGPRSVLEEAERKRAASRH</sequence>
<feature type="region of interest" description="Disordered" evidence="1">
    <location>
        <begin position="247"/>
        <end position="279"/>
    </location>
</feature>
<keyword evidence="4" id="KW-1185">Reference proteome</keyword>
<gene>
    <name evidence="3" type="ORF">HETIRDRAFT_433013</name>
</gene>
<keyword evidence="2" id="KW-0472">Membrane</keyword>
<dbReference type="Proteomes" id="UP000030671">
    <property type="component" value="Unassembled WGS sequence"/>
</dbReference>
<keyword evidence="2" id="KW-1133">Transmembrane helix</keyword>
<dbReference type="InParanoid" id="W4KDV0"/>
<dbReference type="AlphaFoldDB" id="W4KDV0"/>
<proteinExistence type="predicted"/>
<feature type="compositionally biased region" description="Acidic residues" evidence="1">
    <location>
        <begin position="598"/>
        <end position="607"/>
    </location>
</feature>
<accession>W4KDV0</accession>
<dbReference type="RefSeq" id="XP_009543746.1">
    <property type="nucleotide sequence ID" value="XM_009545451.1"/>
</dbReference>
<reference evidence="3 4" key="1">
    <citation type="journal article" date="2012" name="New Phytol.">
        <title>Insight into trade-off between wood decay and parasitism from the genome of a fungal forest pathogen.</title>
        <authorList>
            <person name="Olson A."/>
            <person name="Aerts A."/>
            <person name="Asiegbu F."/>
            <person name="Belbahri L."/>
            <person name="Bouzid O."/>
            <person name="Broberg A."/>
            <person name="Canback B."/>
            <person name="Coutinho P.M."/>
            <person name="Cullen D."/>
            <person name="Dalman K."/>
            <person name="Deflorio G."/>
            <person name="van Diepen L.T."/>
            <person name="Dunand C."/>
            <person name="Duplessis S."/>
            <person name="Durling M."/>
            <person name="Gonthier P."/>
            <person name="Grimwood J."/>
            <person name="Fossdal C.G."/>
            <person name="Hansson D."/>
            <person name="Henrissat B."/>
            <person name="Hietala A."/>
            <person name="Himmelstrand K."/>
            <person name="Hoffmeister D."/>
            <person name="Hogberg N."/>
            <person name="James T.Y."/>
            <person name="Karlsson M."/>
            <person name="Kohler A."/>
            <person name="Kues U."/>
            <person name="Lee Y.H."/>
            <person name="Lin Y.C."/>
            <person name="Lind M."/>
            <person name="Lindquist E."/>
            <person name="Lombard V."/>
            <person name="Lucas S."/>
            <person name="Lunden K."/>
            <person name="Morin E."/>
            <person name="Murat C."/>
            <person name="Park J."/>
            <person name="Raffaello T."/>
            <person name="Rouze P."/>
            <person name="Salamov A."/>
            <person name="Schmutz J."/>
            <person name="Solheim H."/>
            <person name="Stahlberg J."/>
            <person name="Velez H."/>
            <person name="de Vries R.P."/>
            <person name="Wiebenga A."/>
            <person name="Woodward S."/>
            <person name="Yakovlev I."/>
            <person name="Garbelotto M."/>
            <person name="Martin F."/>
            <person name="Grigoriev I.V."/>
            <person name="Stenlid J."/>
        </authorList>
    </citation>
    <scope>NUCLEOTIDE SEQUENCE [LARGE SCALE GENOMIC DNA]</scope>
    <source>
        <strain evidence="3 4">TC 32-1</strain>
    </source>
</reference>
<dbReference type="GeneID" id="20674646"/>
<name>W4KDV0_HETIT</name>
<dbReference type="KEGG" id="hir:HETIRDRAFT_433013"/>
<dbReference type="HOGENOM" id="CLU_017862_0_0_1"/>
<organism evidence="3 4">
    <name type="scientific">Heterobasidion irregulare (strain TC 32-1)</name>
    <dbReference type="NCBI Taxonomy" id="747525"/>
    <lineage>
        <taxon>Eukaryota</taxon>
        <taxon>Fungi</taxon>
        <taxon>Dikarya</taxon>
        <taxon>Basidiomycota</taxon>
        <taxon>Agaricomycotina</taxon>
        <taxon>Agaricomycetes</taxon>
        <taxon>Russulales</taxon>
        <taxon>Bondarzewiaceae</taxon>
        <taxon>Heterobasidion</taxon>
        <taxon>Heterobasidion annosum species complex</taxon>
    </lineage>
</organism>
<evidence type="ECO:0000313" key="3">
    <source>
        <dbReference type="EMBL" id="ETW84027.1"/>
    </source>
</evidence>
<evidence type="ECO:0000313" key="4">
    <source>
        <dbReference type="Proteomes" id="UP000030671"/>
    </source>
</evidence>
<feature type="region of interest" description="Disordered" evidence="1">
    <location>
        <begin position="1"/>
        <end position="42"/>
    </location>
</feature>
<feature type="compositionally biased region" description="Polar residues" evidence="1">
    <location>
        <begin position="623"/>
        <end position="633"/>
    </location>
</feature>
<feature type="region of interest" description="Disordered" evidence="1">
    <location>
        <begin position="496"/>
        <end position="517"/>
    </location>
</feature>
<evidence type="ECO:0000256" key="2">
    <source>
        <dbReference type="SAM" id="Phobius"/>
    </source>
</evidence>
<keyword evidence="2" id="KW-0812">Transmembrane</keyword>
<dbReference type="OrthoDB" id="9451547at2759"/>
<dbReference type="eggNOG" id="ENOG502S7W9">
    <property type="taxonomic scope" value="Eukaryota"/>
</dbReference>
<dbReference type="EMBL" id="KI925456">
    <property type="protein sequence ID" value="ETW84027.1"/>
    <property type="molecule type" value="Genomic_DNA"/>
</dbReference>
<evidence type="ECO:0000256" key="1">
    <source>
        <dbReference type="SAM" id="MobiDB-lite"/>
    </source>
</evidence>
<feature type="region of interest" description="Disordered" evidence="1">
    <location>
        <begin position="582"/>
        <end position="652"/>
    </location>
</feature>
<feature type="transmembrane region" description="Helical" evidence="2">
    <location>
        <begin position="756"/>
        <end position="774"/>
    </location>
</feature>
<dbReference type="STRING" id="747525.W4KDV0"/>
<feature type="compositionally biased region" description="Low complexity" evidence="1">
    <location>
        <begin position="500"/>
        <end position="511"/>
    </location>
</feature>